<dbReference type="AlphaFoldDB" id="A0AAQ3QAE3"/>
<accession>A0AAQ3QAE3</accession>
<dbReference type="InterPro" id="IPR040773">
    <property type="entry name" value="Rpn6_N"/>
</dbReference>
<proteinExistence type="inferred from homology"/>
<reference evidence="4 5" key="1">
    <citation type="submission" date="2023-10" db="EMBL/GenBank/DDBJ databases">
        <title>Chromosome-scale genome assembly provides insights into flower coloration mechanisms of Canna indica.</title>
        <authorList>
            <person name="Li C."/>
        </authorList>
    </citation>
    <scope>NUCLEOTIDE SEQUENCE [LARGE SCALE GENOMIC DNA]</scope>
    <source>
        <tissue evidence="4">Flower</tissue>
    </source>
</reference>
<dbReference type="InterPro" id="IPR050871">
    <property type="entry name" value="26S_Proteasome/COP9_Components"/>
</dbReference>
<dbReference type="SUPFAM" id="SSF46785">
    <property type="entry name" value="Winged helix' DNA-binding domain"/>
    <property type="match status" value="2"/>
</dbReference>
<gene>
    <name evidence="4" type="ORF">Cni_G12259</name>
</gene>
<dbReference type="PROSITE" id="PS50250">
    <property type="entry name" value="PCI"/>
    <property type="match status" value="1"/>
</dbReference>
<dbReference type="InterPro" id="IPR000717">
    <property type="entry name" value="PCI_dom"/>
</dbReference>
<dbReference type="GO" id="GO:0000502">
    <property type="term" value="C:proteasome complex"/>
    <property type="evidence" value="ECO:0007669"/>
    <property type="project" value="UniProtKB-KW"/>
</dbReference>
<dbReference type="SMART" id="SM00088">
    <property type="entry name" value="PINT"/>
    <property type="match status" value="2"/>
</dbReference>
<evidence type="ECO:0000259" key="3">
    <source>
        <dbReference type="PROSITE" id="PS50250"/>
    </source>
</evidence>
<keyword evidence="2" id="KW-0647">Proteasome</keyword>
<feature type="domain" description="PCI" evidence="3">
    <location>
        <begin position="392"/>
        <end position="554"/>
    </location>
</feature>
<evidence type="ECO:0000256" key="1">
    <source>
        <dbReference type="ARBA" id="ARBA00007454"/>
    </source>
</evidence>
<dbReference type="Gene3D" id="1.25.40.570">
    <property type="match status" value="4"/>
</dbReference>
<evidence type="ECO:0000313" key="4">
    <source>
        <dbReference type="EMBL" id="WOL03539.1"/>
    </source>
</evidence>
<dbReference type="Pfam" id="PF18055">
    <property type="entry name" value="RPN6_N"/>
    <property type="match status" value="2"/>
</dbReference>
<evidence type="ECO:0000256" key="2">
    <source>
        <dbReference type="ARBA" id="ARBA00022942"/>
    </source>
</evidence>
<evidence type="ECO:0000313" key="5">
    <source>
        <dbReference type="Proteomes" id="UP001327560"/>
    </source>
</evidence>
<sequence>MPRLPGSEQKFGIRLHNSISSAAATATVPSDMQSTHLPATTDSLAQALEAKDHAESISILYRVLENPSCSPEALRIKEQAISNLTDLLTQEKKAEDLKNLLTQLRPFFSVIPKAKTAKIVRGIIDAVVKIPGTSDLQISLCKEMVEWTRAEKRTFLRQRVEARLAALLMENKEYSEALTLLSGLIKENLCRLIEPYSRVEIAHIAELIELPVDHVEKKLSQMILDKKFAGTLDQGAGCLIIFDDPKTDAIFPATLETIANVGKVVDSLYIWALRRTLALVVDPNNMLMPTCISDMQSTHLPATTDSLAQALEAKDHAESISILYRVLENPSCSPEALRIKEQAISNLTDLLTQEKKAEDLKNLLTQLRPFFSVIPKAKTAKIVRGIIDAVVKIPGTSDLQISLCKEMVEWTRAEKRTFLRQRVEARLAALLMENKEYSEALTLLSGLIKEVRRLDDKLLLVDIDLLESKLHFSLRNLPKAKASLTAARTAANAIYNLCRLIEPYSRVEIAHIAELIELPVDHVEKKLSQMILDKKFAGTLDQGAGCLIIFDDPKTDAIFPATLETIANTGKVVDTLYVRSARIMT</sequence>
<dbReference type="InterPro" id="IPR036390">
    <property type="entry name" value="WH_DNA-bd_sf"/>
</dbReference>
<keyword evidence="5" id="KW-1185">Reference proteome</keyword>
<name>A0AAQ3QAE3_9LILI</name>
<protein>
    <recommendedName>
        <fullName evidence="3">PCI domain-containing protein</fullName>
    </recommendedName>
</protein>
<dbReference type="PANTHER" id="PTHR10678">
    <property type="entry name" value="26S PROTEASOME NON-ATPASE REGULATORY SUBUNIT 11/COP9 SIGNALOSOME COMPLEX SUBUNIT 2"/>
    <property type="match status" value="1"/>
</dbReference>
<dbReference type="InterPro" id="IPR040780">
    <property type="entry name" value="Rpn6_C_helix"/>
</dbReference>
<dbReference type="Pfam" id="PF18503">
    <property type="entry name" value="RPN6_C_helix"/>
    <property type="match status" value="2"/>
</dbReference>
<comment type="similarity">
    <text evidence="1">Belongs to the proteasome subunit S9 family.</text>
</comment>
<organism evidence="4 5">
    <name type="scientific">Canna indica</name>
    <name type="common">Indian-shot</name>
    <dbReference type="NCBI Taxonomy" id="4628"/>
    <lineage>
        <taxon>Eukaryota</taxon>
        <taxon>Viridiplantae</taxon>
        <taxon>Streptophyta</taxon>
        <taxon>Embryophyta</taxon>
        <taxon>Tracheophyta</taxon>
        <taxon>Spermatophyta</taxon>
        <taxon>Magnoliopsida</taxon>
        <taxon>Liliopsida</taxon>
        <taxon>Zingiberales</taxon>
        <taxon>Cannaceae</taxon>
        <taxon>Canna</taxon>
    </lineage>
</organism>
<dbReference type="EMBL" id="CP136893">
    <property type="protein sequence ID" value="WOL03539.1"/>
    <property type="molecule type" value="Genomic_DNA"/>
</dbReference>
<dbReference type="Pfam" id="PF01399">
    <property type="entry name" value="PCI"/>
    <property type="match status" value="2"/>
</dbReference>
<dbReference type="Proteomes" id="UP001327560">
    <property type="component" value="Chromosome 4"/>
</dbReference>